<dbReference type="Proteomes" id="UP000298652">
    <property type="component" value="Chromosome 5"/>
</dbReference>
<name>A0A4U6UG30_SETVI</name>
<organism evidence="2 3">
    <name type="scientific">Setaria viridis</name>
    <name type="common">Green bristlegrass</name>
    <name type="synonym">Setaria italica subsp. viridis</name>
    <dbReference type="NCBI Taxonomy" id="4556"/>
    <lineage>
        <taxon>Eukaryota</taxon>
        <taxon>Viridiplantae</taxon>
        <taxon>Streptophyta</taxon>
        <taxon>Embryophyta</taxon>
        <taxon>Tracheophyta</taxon>
        <taxon>Spermatophyta</taxon>
        <taxon>Magnoliopsida</taxon>
        <taxon>Liliopsida</taxon>
        <taxon>Poales</taxon>
        <taxon>Poaceae</taxon>
        <taxon>PACMAD clade</taxon>
        <taxon>Panicoideae</taxon>
        <taxon>Panicodae</taxon>
        <taxon>Paniceae</taxon>
        <taxon>Cenchrinae</taxon>
        <taxon>Setaria</taxon>
    </lineage>
</organism>
<reference evidence="2" key="1">
    <citation type="submission" date="2019-03" db="EMBL/GenBank/DDBJ databases">
        <title>WGS assembly of Setaria viridis.</title>
        <authorList>
            <person name="Huang P."/>
            <person name="Jenkins J."/>
            <person name="Grimwood J."/>
            <person name="Barry K."/>
            <person name="Healey A."/>
            <person name="Mamidi S."/>
            <person name="Sreedasyam A."/>
            <person name="Shu S."/>
            <person name="Feldman M."/>
            <person name="Wu J."/>
            <person name="Yu Y."/>
            <person name="Chen C."/>
            <person name="Johnson J."/>
            <person name="Rokhsar D."/>
            <person name="Baxter I."/>
            <person name="Schmutz J."/>
            <person name="Brutnell T."/>
            <person name="Kellogg E."/>
        </authorList>
    </citation>
    <scope>NUCLEOTIDE SEQUENCE [LARGE SCALE GENOMIC DNA]</scope>
</reference>
<dbReference type="Gramene" id="TKW15101">
    <property type="protein sequence ID" value="TKW15101"/>
    <property type="gene ID" value="SEVIR_5G209100v2"/>
</dbReference>
<gene>
    <name evidence="2" type="ORF">SEVIR_5G209100v2</name>
</gene>
<dbReference type="AlphaFoldDB" id="A0A4U6UG30"/>
<keyword evidence="1" id="KW-0812">Transmembrane</keyword>
<accession>A0A4U6UG30</accession>
<sequence length="96" mass="11474">MGVSLKLRGTNYDMKLFSFAIILWVLWNQRNKMRIELKFPKSRCDVIYTISSKGKWRILLLDSDRSNLDSLRDQMTTWLRGYLTRARNQEPAEDFI</sequence>
<keyword evidence="1" id="KW-1133">Transmembrane helix</keyword>
<feature type="transmembrane region" description="Helical" evidence="1">
    <location>
        <begin position="12"/>
        <end position="28"/>
    </location>
</feature>
<keyword evidence="3" id="KW-1185">Reference proteome</keyword>
<keyword evidence="1" id="KW-0472">Membrane</keyword>
<evidence type="ECO:0000256" key="1">
    <source>
        <dbReference type="SAM" id="Phobius"/>
    </source>
</evidence>
<protein>
    <submittedName>
        <fullName evidence="2">Uncharacterized protein</fullName>
    </submittedName>
</protein>
<evidence type="ECO:0000313" key="2">
    <source>
        <dbReference type="EMBL" id="TKW15101.1"/>
    </source>
</evidence>
<dbReference type="EMBL" id="CM016556">
    <property type="protein sequence ID" value="TKW15101.1"/>
    <property type="molecule type" value="Genomic_DNA"/>
</dbReference>
<evidence type="ECO:0000313" key="3">
    <source>
        <dbReference type="Proteomes" id="UP000298652"/>
    </source>
</evidence>
<proteinExistence type="predicted"/>